<dbReference type="PROSITE" id="PS50011">
    <property type="entry name" value="PROTEIN_KINASE_DOM"/>
    <property type="match status" value="1"/>
</dbReference>
<dbReference type="SUPFAM" id="SSF56112">
    <property type="entry name" value="Protein kinase-like (PK-like)"/>
    <property type="match status" value="1"/>
</dbReference>
<evidence type="ECO:0000256" key="5">
    <source>
        <dbReference type="PROSITE-ProRule" id="PRU10141"/>
    </source>
</evidence>
<dbReference type="InterPro" id="IPR011009">
    <property type="entry name" value="Kinase-like_dom_sf"/>
</dbReference>
<evidence type="ECO:0000256" key="2">
    <source>
        <dbReference type="ARBA" id="ARBA00022741"/>
    </source>
</evidence>
<dbReference type="PANTHER" id="PTHR43289:SF34">
    <property type="entry name" value="SERINE_THREONINE-PROTEIN KINASE YBDM-RELATED"/>
    <property type="match status" value="1"/>
</dbReference>
<dbReference type="InterPro" id="IPR011047">
    <property type="entry name" value="Quinoprotein_ADH-like_sf"/>
</dbReference>
<dbReference type="InterPro" id="IPR002372">
    <property type="entry name" value="PQQ_rpt_dom"/>
</dbReference>
<gene>
    <name evidence="8" type="ORF">GCM10010503_68480</name>
</gene>
<dbReference type="SUPFAM" id="SSF50998">
    <property type="entry name" value="Quinoprotein alcohol dehydrogenase-like"/>
    <property type="match status" value="1"/>
</dbReference>
<reference evidence="8" key="1">
    <citation type="journal article" date="2014" name="Int. J. Syst. Evol. Microbiol.">
        <title>Complete genome sequence of Corynebacterium casei LMG S-19264T (=DSM 44701T), isolated from a smear-ripened cheese.</title>
        <authorList>
            <consortium name="US DOE Joint Genome Institute (JGI-PGF)"/>
            <person name="Walter F."/>
            <person name="Albersmeier A."/>
            <person name="Kalinowski J."/>
            <person name="Ruckert C."/>
        </authorList>
    </citation>
    <scope>NUCLEOTIDE SEQUENCE</scope>
    <source>
        <strain evidence="8">JCM 4490</strain>
    </source>
</reference>
<dbReference type="InterPro" id="IPR018391">
    <property type="entry name" value="PQQ_b-propeller_rpt"/>
</dbReference>
<keyword evidence="1" id="KW-0808">Transferase</keyword>
<feature type="binding site" evidence="5">
    <location>
        <position position="44"/>
    </location>
    <ligand>
        <name>ATP</name>
        <dbReference type="ChEBI" id="CHEBI:30616"/>
    </ligand>
</feature>
<evidence type="ECO:0000256" key="1">
    <source>
        <dbReference type="ARBA" id="ARBA00022679"/>
    </source>
</evidence>
<evidence type="ECO:0000259" key="7">
    <source>
        <dbReference type="PROSITE" id="PS50011"/>
    </source>
</evidence>
<dbReference type="InterPro" id="IPR008271">
    <property type="entry name" value="Ser/Thr_kinase_AS"/>
</dbReference>
<dbReference type="InterPro" id="IPR000719">
    <property type="entry name" value="Prot_kinase_dom"/>
</dbReference>
<evidence type="ECO:0000256" key="6">
    <source>
        <dbReference type="SAM" id="MobiDB-lite"/>
    </source>
</evidence>
<accession>A0A918MYB4</accession>
<dbReference type="Proteomes" id="UP000620224">
    <property type="component" value="Unassembled WGS sequence"/>
</dbReference>
<reference evidence="8" key="2">
    <citation type="submission" date="2020-09" db="EMBL/GenBank/DDBJ databases">
        <authorList>
            <person name="Sun Q."/>
            <person name="Ohkuma M."/>
        </authorList>
    </citation>
    <scope>NUCLEOTIDE SEQUENCE</scope>
    <source>
        <strain evidence="8">JCM 4490</strain>
    </source>
</reference>
<dbReference type="InterPro" id="IPR015943">
    <property type="entry name" value="WD40/YVTN_repeat-like_dom_sf"/>
</dbReference>
<sequence>MPSPLTHDDPQAFGPYRPVARLGSGGMGTVYLARTAGGRTVALKTMHARIASDTAFRTRFRLETDAARVVGERYGAGVVDADPRAETPWFATEYVLGPPLDDAVELCGPLPEQSVRALGAALCGALGQLHASDVVHRDLKPSNVLLTAYGPKIIDFGIARAAGDDRLTRVGVAVGTPAFMSPEQASGQEHSAAGDVFALAGLLVFAATGRPPFGHGQAADLLYRVQYAEPDLTGVPSSLVPLLAQCLDKNPFRRPATDWLAAELHDGSGEFADHLPDAVLADIGRRAAEVWQIMPQRLLAPADEPDMAETVAPARWSRRRLLLTGGTATLAVAAAGTAGVWAWNERGGSGPDRPPAPGPSNRLLPRKRLDSIWQIQVDEDDLFEEVMQPGQLHVVGDMVVTVAPHLIGVTAKTGQRQWASNLMDSDWQVATDGERVLGLGPSDEGASSGKAGGDPLLVTSIDLLTGELNDPQVSLPEFNGELVGDQLVCTANGIAYVVAGRGKFVHSRFTANQTWYLFAVDLSTGKRLWTTPLPARRSGSVRLYFLSAAVVGRDLVALQEANDGTVHAVVRDTRSGAVRWDRPLAGVKASSVQLPLVTDARHLYLGAGELRALRLRDGRTAWESKSSRPGRTYGPPALKNGTLYAIEKGLGMVALDPGSGRVKWEEQGGQGVEADLKAVPVIGTDHAYSRRASKLWAIDLSSHAPTDSYRTTGNRFIAHEKSRTVISMGGNFLAAFPLR</sequence>
<dbReference type="Gene3D" id="2.130.10.10">
    <property type="entry name" value="YVTN repeat-like/Quinoprotein amine dehydrogenase"/>
    <property type="match status" value="1"/>
</dbReference>
<proteinExistence type="predicted"/>
<dbReference type="Pfam" id="PF00069">
    <property type="entry name" value="Pkinase"/>
    <property type="match status" value="1"/>
</dbReference>
<dbReference type="PROSITE" id="PS00107">
    <property type="entry name" value="PROTEIN_KINASE_ATP"/>
    <property type="match status" value="1"/>
</dbReference>
<dbReference type="RefSeq" id="WP_190019301.1">
    <property type="nucleotide sequence ID" value="NZ_BMUE01000027.1"/>
</dbReference>
<name>A0A918MYB4_9ACTN</name>
<feature type="domain" description="Protein kinase" evidence="7">
    <location>
        <begin position="16"/>
        <end position="268"/>
    </location>
</feature>
<organism evidence="8 9">
    <name type="scientific">Streptomyces lucensis JCM 4490</name>
    <dbReference type="NCBI Taxonomy" id="1306176"/>
    <lineage>
        <taxon>Bacteria</taxon>
        <taxon>Bacillati</taxon>
        <taxon>Actinomycetota</taxon>
        <taxon>Actinomycetes</taxon>
        <taxon>Kitasatosporales</taxon>
        <taxon>Streptomycetaceae</taxon>
        <taxon>Streptomyces</taxon>
    </lineage>
</organism>
<dbReference type="SMART" id="SM00564">
    <property type="entry name" value="PQQ"/>
    <property type="match status" value="3"/>
</dbReference>
<evidence type="ECO:0000256" key="3">
    <source>
        <dbReference type="ARBA" id="ARBA00022777"/>
    </source>
</evidence>
<keyword evidence="2 5" id="KW-0547">Nucleotide-binding</keyword>
<dbReference type="GO" id="GO:0005524">
    <property type="term" value="F:ATP binding"/>
    <property type="evidence" value="ECO:0007669"/>
    <property type="project" value="UniProtKB-UniRule"/>
</dbReference>
<keyword evidence="3" id="KW-0418">Kinase</keyword>
<dbReference type="SMART" id="SM00220">
    <property type="entry name" value="S_TKc"/>
    <property type="match status" value="1"/>
</dbReference>
<comment type="caution">
    <text evidence="8">The sequence shown here is derived from an EMBL/GenBank/DDBJ whole genome shotgun (WGS) entry which is preliminary data.</text>
</comment>
<dbReference type="EMBL" id="BMUE01000027">
    <property type="protein sequence ID" value="GGW81422.1"/>
    <property type="molecule type" value="Genomic_DNA"/>
</dbReference>
<feature type="region of interest" description="Disordered" evidence="6">
    <location>
        <begin position="344"/>
        <end position="364"/>
    </location>
</feature>
<dbReference type="Pfam" id="PF13360">
    <property type="entry name" value="PQQ_2"/>
    <property type="match status" value="1"/>
</dbReference>
<evidence type="ECO:0000256" key="4">
    <source>
        <dbReference type="ARBA" id="ARBA00022840"/>
    </source>
</evidence>
<keyword evidence="4 5" id="KW-0067">ATP-binding</keyword>
<dbReference type="PROSITE" id="PS00108">
    <property type="entry name" value="PROTEIN_KINASE_ST"/>
    <property type="match status" value="1"/>
</dbReference>
<dbReference type="Gene3D" id="3.30.200.20">
    <property type="entry name" value="Phosphorylase Kinase, domain 1"/>
    <property type="match status" value="1"/>
</dbReference>
<dbReference type="Gene3D" id="1.10.510.10">
    <property type="entry name" value="Transferase(Phosphotransferase) domain 1"/>
    <property type="match status" value="1"/>
</dbReference>
<evidence type="ECO:0000313" key="8">
    <source>
        <dbReference type="EMBL" id="GGW81422.1"/>
    </source>
</evidence>
<evidence type="ECO:0000313" key="9">
    <source>
        <dbReference type="Proteomes" id="UP000620224"/>
    </source>
</evidence>
<keyword evidence="9" id="KW-1185">Reference proteome</keyword>
<dbReference type="PANTHER" id="PTHR43289">
    <property type="entry name" value="MITOGEN-ACTIVATED PROTEIN KINASE KINASE KINASE 20-RELATED"/>
    <property type="match status" value="1"/>
</dbReference>
<protein>
    <recommendedName>
        <fullName evidence="7">Protein kinase domain-containing protein</fullName>
    </recommendedName>
</protein>
<dbReference type="AlphaFoldDB" id="A0A918MYB4"/>
<dbReference type="CDD" id="cd14014">
    <property type="entry name" value="STKc_PknB_like"/>
    <property type="match status" value="1"/>
</dbReference>
<dbReference type="GO" id="GO:0004674">
    <property type="term" value="F:protein serine/threonine kinase activity"/>
    <property type="evidence" value="ECO:0007669"/>
    <property type="project" value="TreeGrafter"/>
</dbReference>
<dbReference type="InterPro" id="IPR017441">
    <property type="entry name" value="Protein_kinase_ATP_BS"/>
</dbReference>